<feature type="compositionally biased region" description="Low complexity" evidence="4">
    <location>
        <begin position="844"/>
        <end position="862"/>
    </location>
</feature>
<dbReference type="InterPro" id="IPR051857">
    <property type="entry name" value="Asn_synthetase_domain"/>
</dbReference>
<dbReference type="Proteomes" id="UP000030680">
    <property type="component" value="Unassembled WGS sequence"/>
</dbReference>
<feature type="domain" description="Glutamine amidotransferase type-2" evidence="6">
    <location>
        <begin position="2"/>
        <end position="215"/>
    </location>
</feature>
<evidence type="ECO:0000256" key="4">
    <source>
        <dbReference type="SAM" id="MobiDB-lite"/>
    </source>
</evidence>
<dbReference type="InterPro" id="IPR017932">
    <property type="entry name" value="GATase_2_dom"/>
</dbReference>
<dbReference type="Pfam" id="PF00733">
    <property type="entry name" value="Asn_synthase"/>
    <property type="match status" value="1"/>
</dbReference>
<keyword evidence="2" id="KW-0061">Asparagine biosynthesis</keyword>
<keyword evidence="5" id="KW-0812">Transmembrane</keyword>
<dbReference type="PROSITE" id="PS51278">
    <property type="entry name" value="GATASE_TYPE_2"/>
    <property type="match status" value="1"/>
</dbReference>
<keyword evidence="3" id="KW-0315">Glutamine amidotransferase</keyword>
<feature type="compositionally biased region" description="Polar residues" evidence="4">
    <location>
        <begin position="863"/>
        <end position="903"/>
    </location>
</feature>
<dbReference type="GeneID" id="17090083"/>
<dbReference type="InterPro" id="IPR001962">
    <property type="entry name" value="Asn_synthase"/>
</dbReference>
<dbReference type="Gramene" id="EME31438">
    <property type="protein sequence ID" value="EME31438"/>
    <property type="gene ID" value="Gasu_13990"/>
</dbReference>
<evidence type="ECO:0000313" key="8">
    <source>
        <dbReference type="Proteomes" id="UP000030680"/>
    </source>
</evidence>
<dbReference type="PANTHER" id="PTHR45937">
    <property type="entry name" value="ASPARAGINE SYNTHETASE DOMAIN-CONTAINING PROTEIN 1"/>
    <property type="match status" value="1"/>
</dbReference>
<dbReference type="Gene3D" id="2.60.120.200">
    <property type="match status" value="1"/>
</dbReference>
<feature type="region of interest" description="Disordered" evidence="4">
    <location>
        <begin position="816"/>
        <end position="916"/>
    </location>
</feature>
<dbReference type="Gene3D" id="3.60.20.10">
    <property type="entry name" value="Glutamine Phosphoribosylpyrophosphate, subunit 1, domain 1"/>
    <property type="match status" value="1"/>
</dbReference>
<dbReference type="GO" id="GO:0006529">
    <property type="term" value="P:asparagine biosynthetic process"/>
    <property type="evidence" value="ECO:0007669"/>
    <property type="project" value="UniProtKB-KW"/>
</dbReference>
<dbReference type="KEGG" id="gsl:Gasu_13990"/>
<dbReference type="EMBL" id="KB454492">
    <property type="protein sequence ID" value="EME31438.1"/>
    <property type="molecule type" value="Genomic_DNA"/>
</dbReference>
<sequence>MCGIFAILSGVQGLFDSFQPFTCNCTHFTQVKQQWKDATRDFLQRRGPDSFRIKCYSLYFQRSLELQAAVLSLRGNRVVEQPLEDSFGNVLLFNGEIYDDNMNQEENDTLVLSKLLGQLVFRHRNSGRDNNWKPLYSDILELLDSLPGPWSIIYYISSLRCLIFGRDVIGRRSLLLGKTGDDQSIFISSVSPQEAACSGCLIELAPLGLYCIEWEEDNPFGRLDCHFRDVRKRNISTSSLLSCRLPRGAPQHALFLDSYLPDKWWRTQEISVHSLDDTSNFVLAWINVLLRAVGRRIEMLQLPSQSSSNRCGSLPFALLFSGGIDSLVLAYLIWKVCQSHEIYQYKTLELINVCFGPPSKSPDRKTAMEGIEELNRICSNHKLKMPFRLLFVDVDKEEYQKYRQHLKYLLFPCCTPMDISIGSTLWFGARAQGHVKESNDVHSNPYTSSSKVLLSGLGADELLGGYKGRHRSVFQRGGYSTLAYELNMDLSRLWWRNLGRDDRIVGDHGKELRLPFLDEQVIDFITSLPLQVICDMELPDGIGDKRILRQAAKQLGFSNDFVSRKKRAMQFGSMIAAQLQLPYLLPADPLYSFRSPLSPPVIPGEVLRNWFGVGQTKLAQKDGVDIVRLTDMEQDAFGTLYHITPLKQQHFNLSFVYWIGTKEIQPRVDSLAFWYTKHPPTYGTVYGNEAAFQGLGIVIQLFDNQWHRPSLFPVVNERTTKGSDWQVKVLSPGCALGSLTGKIYVSYQQGKLSVYQLPIQKNTLPNPEFCFDVQLPPSAQLDSGYFGFTAKSGNYATEHSIIQVTVATGAVTTAAKNTADRNKKQPDPFDKASKKSVVDGQKTSSVLSPPKPVASSSKPKPATQSNSMLNAVPSQRDPQTPANVQGVKTDSTAQQEGNQQMQMNHEGPQDSMNSNPNMEYLKSIWDDTHEKQQDLSAKLTQLLVEWETMKRSTSITMIFAIALVVLLQFYACMLYLYYRKLASRLRYNKII</sequence>
<protein>
    <submittedName>
        <fullName evidence="7">Asparagine synthase (Glutamine-hydrolysing)</fullName>
        <ecNumber evidence="7">6.3.5.4</ecNumber>
    </submittedName>
</protein>
<accession>M2Y621</accession>
<organism evidence="7 8">
    <name type="scientific">Galdieria sulphuraria</name>
    <name type="common">Red alga</name>
    <dbReference type="NCBI Taxonomy" id="130081"/>
    <lineage>
        <taxon>Eukaryota</taxon>
        <taxon>Rhodophyta</taxon>
        <taxon>Bangiophyceae</taxon>
        <taxon>Galdieriales</taxon>
        <taxon>Galdieriaceae</taxon>
        <taxon>Galdieria</taxon>
    </lineage>
</organism>
<dbReference type="SUPFAM" id="SSF49899">
    <property type="entry name" value="Concanavalin A-like lectins/glucanases"/>
    <property type="match status" value="1"/>
</dbReference>
<dbReference type="InterPro" id="IPR005052">
    <property type="entry name" value="Lectin_leg"/>
</dbReference>
<dbReference type="InterPro" id="IPR013320">
    <property type="entry name" value="ConA-like_dom_sf"/>
</dbReference>
<dbReference type="InterPro" id="IPR029055">
    <property type="entry name" value="Ntn_hydrolases_N"/>
</dbReference>
<dbReference type="PANTHER" id="PTHR45937:SF1">
    <property type="entry name" value="ASPARAGINE SYNTHETASE DOMAIN-CONTAINING PROTEIN 1"/>
    <property type="match status" value="1"/>
</dbReference>
<evidence type="ECO:0000256" key="1">
    <source>
        <dbReference type="ARBA" id="ARBA00022605"/>
    </source>
</evidence>
<dbReference type="CDD" id="cd01991">
    <property type="entry name" value="Asn_synthase_B_C"/>
    <property type="match status" value="1"/>
</dbReference>
<keyword evidence="1" id="KW-0028">Amino-acid biosynthesis</keyword>
<feature type="compositionally biased region" description="Basic and acidic residues" evidence="4">
    <location>
        <begin position="818"/>
        <end position="837"/>
    </location>
</feature>
<dbReference type="InterPro" id="IPR014729">
    <property type="entry name" value="Rossmann-like_a/b/a_fold"/>
</dbReference>
<gene>
    <name evidence="7" type="ORF">Gasu_13990</name>
</gene>
<dbReference type="Gene3D" id="3.40.50.620">
    <property type="entry name" value="HUPs"/>
    <property type="match status" value="1"/>
</dbReference>
<evidence type="ECO:0000259" key="6">
    <source>
        <dbReference type="PROSITE" id="PS51278"/>
    </source>
</evidence>
<evidence type="ECO:0000313" key="7">
    <source>
        <dbReference type="EMBL" id="EME31438.1"/>
    </source>
</evidence>
<keyword evidence="8" id="KW-1185">Reference proteome</keyword>
<dbReference type="STRING" id="130081.M2Y621"/>
<dbReference type="eggNOG" id="KOG0573">
    <property type="taxonomic scope" value="Eukaryota"/>
</dbReference>
<evidence type="ECO:0000256" key="5">
    <source>
        <dbReference type="SAM" id="Phobius"/>
    </source>
</evidence>
<dbReference type="GO" id="GO:0004066">
    <property type="term" value="F:asparagine synthase (glutamine-hydrolyzing) activity"/>
    <property type="evidence" value="ECO:0007669"/>
    <property type="project" value="UniProtKB-EC"/>
</dbReference>
<dbReference type="RefSeq" id="XP_005707958.1">
    <property type="nucleotide sequence ID" value="XM_005707901.1"/>
</dbReference>
<keyword evidence="7" id="KW-0436">Ligase</keyword>
<proteinExistence type="predicted"/>
<evidence type="ECO:0000256" key="2">
    <source>
        <dbReference type="ARBA" id="ARBA00022888"/>
    </source>
</evidence>
<dbReference type="SUPFAM" id="SSF52402">
    <property type="entry name" value="Adenine nucleotide alpha hydrolases-like"/>
    <property type="match status" value="1"/>
</dbReference>
<dbReference type="EC" id="6.3.5.4" evidence="7"/>
<keyword evidence="5" id="KW-0472">Membrane</keyword>
<feature type="transmembrane region" description="Helical" evidence="5">
    <location>
        <begin position="957"/>
        <end position="978"/>
    </location>
</feature>
<keyword evidence="5" id="KW-1133">Transmembrane helix</keyword>
<name>M2Y621_GALSU</name>
<dbReference type="SUPFAM" id="SSF56235">
    <property type="entry name" value="N-terminal nucleophile aminohydrolases (Ntn hydrolases)"/>
    <property type="match status" value="1"/>
</dbReference>
<reference evidence="8" key="1">
    <citation type="journal article" date="2013" name="Science">
        <title>Gene transfer from bacteria and archaea facilitated evolution of an extremophilic eukaryote.</title>
        <authorList>
            <person name="Schonknecht G."/>
            <person name="Chen W.H."/>
            <person name="Ternes C.M."/>
            <person name="Barbier G.G."/>
            <person name="Shrestha R.P."/>
            <person name="Stanke M."/>
            <person name="Brautigam A."/>
            <person name="Baker B.J."/>
            <person name="Banfield J.F."/>
            <person name="Garavito R.M."/>
            <person name="Carr K."/>
            <person name="Wilkerson C."/>
            <person name="Rensing S.A."/>
            <person name="Gagneul D."/>
            <person name="Dickenson N.E."/>
            <person name="Oesterhelt C."/>
            <person name="Lercher M.J."/>
            <person name="Weber A.P."/>
        </authorList>
    </citation>
    <scope>NUCLEOTIDE SEQUENCE [LARGE SCALE GENOMIC DNA]</scope>
    <source>
        <strain evidence="8">074W</strain>
    </source>
</reference>
<dbReference type="Pfam" id="PF03388">
    <property type="entry name" value="Lectin_leg-like"/>
    <property type="match status" value="1"/>
</dbReference>
<dbReference type="OrthoDB" id="10252281at2759"/>
<evidence type="ECO:0000256" key="3">
    <source>
        <dbReference type="ARBA" id="ARBA00022962"/>
    </source>
</evidence>
<dbReference type="GO" id="GO:0016020">
    <property type="term" value="C:membrane"/>
    <property type="evidence" value="ECO:0007669"/>
    <property type="project" value="InterPro"/>
</dbReference>
<dbReference type="AlphaFoldDB" id="M2Y621"/>